<name>A0A5B8RQV2_9BURK</name>
<keyword evidence="1" id="KW-1133">Transmembrane helix</keyword>
<keyword evidence="1" id="KW-0812">Transmembrane</keyword>
<evidence type="ECO:0008006" key="4">
    <source>
        <dbReference type="Google" id="ProtNLM"/>
    </source>
</evidence>
<dbReference type="KEGG" id="cof:FOZ74_02585"/>
<keyword evidence="3" id="KW-1185">Reference proteome</keyword>
<proteinExistence type="predicted"/>
<dbReference type="OrthoDB" id="8795496at2"/>
<gene>
    <name evidence="2" type="ORF">FOZ74_02585</name>
</gene>
<keyword evidence="1" id="KW-0472">Membrane</keyword>
<dbReference type="AlphaFoldDB" id="A0A5B8RQV2"/>
<evidence type="ECO:0000313" key="2">
    <source>
        <dbReference type="EMBL" id="QEA12010.1"/>
    </source>
</evidence>
<organism evidence="2 3">
    <name type="scientific">Comamonas flocculans</name>
    <dbReference type="NCBI Taxonomy" id="2597701"/>
    <lineage>
        <taxon>Bacteria</taxon>
        <taxon>Pseudomonadati</taxon>
        <taxon>Pseudomonadota</taxon>
        <taxon>Betaproteobacteria</taxon>
        <taxon>Burkholderiales</taxon>
        <taxon>Comamonadaceae</taxon>
        <taxon>Comamonas</taxon>
    </lineage>
</organism>
<evidence type="ECO:0000256" key="1">
    <source>
        <dbReference type="SAM" id="Phobius"/>
    </source>
</evidence>
<sequence length="227" mass="22594">MLLVALCSGPPALGAPFATTYTGVISHSDIPADAPDGAVFTLTLVLDNGGASAYAQTWAPGQVRCGFWRWHADATRGVAVALDMAGGIAHGTGSASTDAAGALTAIFSSLDTGGPLAWADFDTSGLAPGSAIGWAADGMAQVLGIMTGGGAGSFDDGSGTPAGGIQMLPGRWSAPLPFAGTCDASAVPPAPPVPPSPRAVPALSLWAALLLSGLLAWLARRFTRQRP</sequence>
<accession>A0A5B8RQV2</accession>
<dbReference type="EMBL" id="CP042344">
    <property type="protein sequence ID" value="QEA12010.1"/>
    <property type="molecule type" value="Genomic_DNA"/>
</dbReference>
<protein>
    <recommendedName>
        <fullName evidence="4">IPTL-CTERM sorting domain-containing protein</fullName>
    </recommendedName>
</protein>
<feature type="transmembrane region" description="Helical" evidence="1">
    <location>
        <begin position="199"/>
        <end position="219"/>
    </location>
</feature>
<dbReference type="RefSeq" id="WP_146911604.1">
    <property type="nucleotide sequence ID" value="NZ_CP042344.1"/>
</dbReference>
<evidence type="ECO:0000313" key="3">
    <source>
        <dbReference type="Proteomes" id="UP000321199"/>
    </source>
</evidence>
<dbReference type="Proteomes" id="UP000321199">
    <property type="component" value="Chromosome"/>
</dbReference>
<reference evidence="2 3" key="1">
    <citation type="submission" date="2019-07" db="EMBL/GenBank/DDBJ databases">
        <title>Complete genome sequence of Comamonas sp. NLF 7-7 isolated from livestock.</title>
        <authorList>
            <person name="Kim D.H."/>
            <person name="Kim J.G."/>
        </authorList>
    </citation>
    <scope>NUCLEOTIDE SEQUENCE [LARGE SCALE GENOMIC DNA]</scope>
    <source>
        <strain evidence="2 3">NLF 7-7</strain>
    </source>
</reference>